<gene>
    <name evidence="1" type="ORF">N7G274_008009</name>
</gene>
<proteinExistence type="predicted"/>
<sequence>MEGQHNVKTVVLIKVMEDLPYRSPVHTLREDEIKGLGFPPFRELDTSLVVLEDQADRFGKLQIRNLTWVGKMYAFLEIWKANTKTGNAERQGVRKYFVGSTDDEIAELDIKLSDLYPIDARIGDKRLPLTWERLRR</sequence>
<dbReference type="Proteomes" id="UP001590950">
    <property type="component" value="Unassembled WGS sequence"/>
</dbReference>
<dbReference type="EMBL" id="JBEFKJ010000026">
    <property type="protein sequence ID" value="KAL2039341.1"/>
    <property type="molecule type" value="Genomic_DNA"/>
</dbReference>
<evidence type="ECO:0000313" key="2">
    <source>
        <dbReference type="Proteomes" id="UP001590950"/>
    </source>
</evidence>
<evidence type="ECO:0000313" key="1">
    <source>
        <dbReference type="EMBL" id="KAL2039341.1"/>
    </source>
</evidence>
<protein>
    <submittedName>
        <fullName evidence="1">Uncharacterized protein</fullName>
    </submittedName>
</protein>
<comment type="caution">
    <text evidence="1">The sequence shown here is derived from an EMBL/GenBank/DDBJ whole genome shotgun (WGS) entry which is preliminary data.</text>
</comment>
<reference evidence="1 2" key="1">
    <citation type="submission" date="2024-09" db="EMBL/GenBank/DDBJ databases">
        <title>Rethinking Asexuality: The Enigmatic Case of Functional Sexual Genes in Lepraria (Stereocaulaceae).</title>
        <authorList>
            <person name="Doellman M."/>
            <person name="Sun Y."/>
            <person name="Barcenas-Pena A."/>
            <person name="Lumbsch H.T."/>
            <person name="Grewe F."/>
        </authorList>
    </citation>
    <scope>NUCLEOTIDE SEQUENCE [LARGE SCALE GENOMIC DNA]</scope>
    <source>
        <strain evidence="1 2">Mercado 3170</strain>
    </source>
</reference>
<organism evidence="1 2">
    <name type="scientific">Stereocaulon virgatum</name>
    <dbReference type="NCBI Taxonomy" id="373712"/>
    <lineage>
        <taxon>Eukaryota</taxon>
        <taxon>Fungi</taxon>
        <taxon>Dikarya</taxon>
        <taxon>Ascomycota</taxon>
        <taxon>Pezizomycotina</taxon>
        <taxon>Lecanoromycetes</taxon>
        <taxon>OSLEUM clade</taxon>
        <taxon>Lecanoromycetidae</taxon>
        <taxon>Lecanorales</taxon>
        <taxon>Lecanorineae</taxon>
        <taxon>Stereocaulaceae</taxon>
        <taxon>Stereocaulon</taxon>
    </lineage>
</organism>
<name>A0ABR4A233_9LECA</name>
<keyword evidence="2" id="KW-1185">Reference proteome</keyword>
<accession>A0ABR4A233</accession>